<dbReference type="GO" id="GO:0005737">
    <property type="term" value="C:cytoplasm"/>
    <property type="evidence" value="ECO:0007669"/>
    <property type="project" value="TreeGrafter"/>
</dbReference>
<sequence length="309" mass="32770">MASARRIDVHHHVVPPAYRERLRRDGVDAGGRGTPDWSPQASLDLMGRNDIETAILSVTTPGVEPWPGQDGRAMARTVNEYCAELAAEHPGRFGFWATLTLPDVDGALAEAAYALDELGADGVVLLANSGGTYLGDPAFEPLMAELGRRGAVVFVHPSALPAEPVPGIPPFAADFLLDTVRAATNLVAGGTVHRHPGLKVVLSHAGGFLPYAAERIAACLEMAGGERGTAELLGDLRRFYFDTALSASPYSLPGLTAFADPERILFGSDFPYAPAEIATFMTERLDAAPGIDHAAIDRTNAARLLPRRG</sequence>
<reference evidence="4 5" key="1">
    <citation type="submission" date="2020-08" db="EMBL/GenBank/DDBJ databases">
        <title>Sequencing the genomes of 1000 actinobacteria strains.</title>
        <authorList>
            <person name="Klenk H.-P."/>
        </authorList>
    </citation>
    <scope>NUCLEOTIDE SEQUENCE [LARGE SCALE GENOMIC DNA]</scope>
    <source>
        <strain evidence="4 5">DSM 45582</strain>
    </source>
</reference>
<dbReference type="AlphaFoldDB" id="A0A840NFH2"/>
<keyword evidence="1" id="KW-0456">Lyase</keyword>
<dbReference type="EMBL" id="JACHIV010000001">
    <property type="protein sequence ID" value="MBB5068835.1"/>
    <property type="molecule type" value="Genomic_DNA"/>
</dbReference>
<feature type="region of interest" description="Disordered" evidence="2">
    <location>
        <begin position="22"/>
        <end position="41"/>
    </location>
</feature>
<dbReference type="PANTHER" id="PTHR21240:SF28">
    <property type="entry name" value="ISO-OROTATE DECARBOXYLASE (EUROFUNG)"/>
    <property type="match status" value="1"/>
</dbReference>
<name>A0A840NFH2_9PSEU</name>
<keyword evidence="4" id="KW-0378">Hydrolase</keyword>
<gene>
    <name evidence="4" type="ORF">BJ969_001923</name>
</gene>
<dbReference type="InterPro" id="IPR032466">
    <property type="entry name" value="Metal_Hydrolase"/>
</dbReference>
<dbReference type="InterPro" id="IPR006680">
    <property type="entry name" value="Amidohydro-rel"/>
</dbReference>
<feature type="domain" description="Amidohydrolase-related" evidence="3">
    <location>
        <begin position="7"/>
        <end position="306"/>
    </location>
</feature>
<evidence type="ECO:0000256" key="2">
    <source>
        <dbReference type="SAM" id="MobiDB-lite"/>
    </source>
</evidence>
<proteinExistence type="predicted"/>
<evidence type="ECO:0000313" key="4">
    <source>
        <dbReference type="EMBL" id="MBB5068835.1"/>
    </source>
</evidence>
<dbReference type="Gene3D" id="3.20.20.140">
    <property type="entry name" value="Metal-dependent hydrolases"/>
    <property type="match status" value="1"/>
</dbReference>
<dbReference type="Pfam" id="PF04909">
    <property type="entry name" value="Amidohydro_2"/>
    <property type="match status" value="1"/>
</dbReference>
<accession>A0A840NFH2</accession>
<dbReference type="PANTHER" id="PTHR21240">
    <property type="entry name" value="2-AMINO-3-CARBOXYLMUCONATE-6-SEMIALDEHYDE DECARBOXYLASE"/>
    <property type="match status" value="1"/>
</dbReference>
<dbReference type="SUPFAM" id="SSF51556">
    <property type="entry name" value="Metallo-dependent hydrolases"/>
    <property type="match status" value="1"/>
</dbReference>
<dbReference type="GO" id="GO:0016831">
    <property type="term" value="F:carboxy-lyase activity"/>
    <property type="evidence" value="ECO:0007669"/>
    <property type="project" value="InterPro"/>
</dbReference>
<comment type="caution">
    <text evidence="4">The sequence shown here is derived from an EMBL/GenBank/DDBJ whole genome shotgun (WGS) entry which is preliminary data.</text>
</comment>
<evidence type="ECO:0000313" key="5">
    <source>
        <dbReference type="Proteomes" id="UP000580474"/>
    </source>
</evidence>
<dbReference type="Proteomes" id="UP000580474">
    <property type="component" value="Unassembled WGS sequence"/>
</dbReference>
<dbReference type="RefSeq" id="WP_184478604.1">
    <property type="nucleotide sequence ID" value="NZ_JACHIV010000001.1"/>
</dbReference>
<keyword evidence="5" id="KW-1185">Reference proteome</keyword>
<evidence type="ECO:0000259" key="3">
    <source>
        <dbReference type="Pfam" id="PF04909"/>
    </source>
</evidence>
<protein>
    <submittedName>
        <fullName evidence="4">Putative TIM-barrel fold metal-dependent hydrolase</fullName>
    </submittedName>
</protein>
<evidence type="ECO:0000256" key="1">
    <source>
        <dbReference type="ARBA" id="ARBA00023239"/>
    </source>
</evidence>
<dbReference type="GO" id="GO:0019748">
    <property type="term" value="P:secondary metabolic process"/>
    <property type="evidence" value="ECO:0007669"/>
    <property type="project" value="TreeGrafter"/>
</dbReference>
<organism evidence="4 5">
    <name type="scientific">Saccharopolyspora gloriosae</name>
    <dbReference type="NCBI Taxonomy" id="455344"/>
    <lineage>
        <taxon>Bacteria</taxon>
        <taxon>Bacillati</taxon>
        <taxon>Actinomycetota</taxon>
        <taxon>Actinomycetes</taxon>
        <taxon>Pseudonocardiales</taxon>
        <taxon>Pseudonocardiaceae</taxon>
        <taxon>Saccharopolyspora</taxon>
    </lineage>
</organism>
<dbReference type="InterPro" id="IPR032465">
    <property type="entry name" value="ACMSD"/>
</dbReference>
<dbReference type="GO" id="GO:0016787">
    <property type="term" value="F:hydrolase activity"/>
    <property type="evidence" value="ECO:0007669"/>
    <property type="project" value="UniProtKB-KW"/>
</dbReference>